<evidence type="ECO:0000313" key="2">
    <source>
        <dbReference type="EMBL" id="RBP07895.1"/>
    </source>
</evidence>
<sequence length="66" mass="7654">MRNYEYRKESIACYVFCSLFLLSFVGTILVSGEMSGNSIISSVPRFSWDMMIKWKDIVEIFDLKAS</sequence>
<keyword evidence="1" id="KW-0472">Membrane</keyword>
<dbReference type="OrthoDB" id="2898435at2"/>
<protein>
    <submittedName>
        <fullName evidence="2">Uncharacterized protein</fullName>
    </submittedName>
</protein>
<dbReference type="AlphaFoldDB" id="A0A366F2G8"/>
<evidence type="ECO:0000256" key="1">
    <source>
        <dbReference type="SAM" id="Phobius"/>
    </source>
</evidence>
<keyword evidence="1" id="KW-1133">Transmembrane helix</keyword>
<organism evidence="2 3">
    <name type="scientific">Rossellomorea aquimaris</name>
    <dbReference type="NCBI Taxonomy" id="189382"/>
    <lineage>
        <taxon>Bacteria</taxon>
        <taxon>Bacillati</taxon>
        <taxon>Bacillota</taxon>
        <taxon>Bacilli</taxon>
        <taxon>Bacillales</taxon>
        <taxon>Bacillaceae</taxon>
        <taxon>Rossellomorea</taxon>
    </lineage>
</organism>
<gene>
    <name evidence="2" type="ORF">DET59_101263</name>
</gene>
<feature type="transmembrane region" description="Helical" evidence="1">
    <location>
        <begin position="12"/>
        <end position="32"/>
    </location>
</feature>
<proteinExistence type="predicted"/>
<reference evidence="2 3" key="1">
    <citation type="submission" date="2018-06" db="EMBL/GenBank/DDBJ databases">
        <title>Freshwater and sediment microbial communities from various areas in North America, analyzing microbe dynamics in response to fracking.</title>
        <authorList>
            <person name="Lamendella R."/>
        </authorList>
    </citation>
    <scope>NUCLEOTIDE SEQUENCE [LARGE SCALE GENOMIC DNA]</scope>
    <source>
        <strain evidence="2 3">97B</strain>
    </source>
</reference>
<dbReference type="RefSeq" id="WP_113967788.1">
    <property type="nucleotide sequence ID" value="NZ_QNRJ01000001.1"/>
</dbReference>
<evidence type="ECO:0000313" key="3">
    <source>
        <dbReference type="Proteomes" id="UP000252118"/>
    </source>
</evidence>
<dbReference type="EMBL" id="QNRJ01000001">
    <property type="protein sequence ID" value="RBP07895.1"/>
    <property type="molecule type" value="Genomic_DNA"/>
</dbReference>
<dbReference type="Proteomes" id="UP000252118">
    <property type="component" value="Unassembled WGS sequence"/>
</dbReference>
<accession>A0A366F2G8</accession>
<keyword evidence="1" id="KW-0812">Transmembrane</keyword>
<comment type="caution">
    <text evidence="2">The sequence shown here is derived from an EMBL/GenBank/DDBJ whole genome shotgun (WGS) entry which is preliminary data.</text>
</comment>
<name>A0A366F2G8_9BACI</name>